<evidence type="ECO:0000313" key="2">
    <source>
        <dbReference type="Proteomes" id="UP000494329"/>
    </source>
</evidence>
<proteinExistence type="predicted"/>
<accession>A0A6J5DJX5</accession>
<dbReference type="Proteomes" id="UP000494329">
    <property type="component" value="Unassembled WGS sequence"/>
</dbReference>
<evidence type="ECO:0008006" key="3">
    <source>
        <dbReference type="Google" id="ProtNLM"/>
    </source>
</evidence>
<dbReference type="GO" id="GO:0006508">
    <property type="term" value="P:proteolysis"/>
    <property type="evidence" value="ECO:0007669"/>
    <property type="project" value="InterPro"/>
</dbReference>
<protein>
    <recommendedName>
        <fullName evidence="3">Peptidase C13 family protein</fullName>
    </recommendedName>
</protein>
<dbReference type="AlphaFoldDB" id="A0A6J5DJX5"/>
<dbReference type="Gene3D" id="3.40.50.1460">
    <property type="match status" value="1"/>
</dbReference>
<dbReference type="EMBL" id="CADIKF010000010">
    <property type="protein sequence ID" value="CAB3753512.1"/>
    <property type="molecule type" value="Genomic_DNA"/>
</dbReference>
<dbReference type="Pfam" id="PF01650">
    <property type="entry name" value="Peptidase_C13"/>
    <property type="match status" value="1"/>
</dbReference>
<dbReference type="GO" id="GO:0008233">
    <property type="term" value="F:peptidase activity"/>
    <property type="evidence" value="ECO:0007669"/>
    <property type="project" value="InterPro"/>
</dbReference>
<evidence type="ECO:0000313" key="1">
    <source>
        <dbReference type="EMBL" id="CAB3753512.1"/>
    </source>
</evidence>
<name>A0A6J5DJX5_9BURK</name>
<gene>
    <name evidence="1" type="ORF">LMG29739_01750</name>
</gene>
<keyword evidence="2" id="KW-1185">Reference proteome</keyword>
<dbReference type="InterPro" id="IPR001096">
    <property type="entry name" value="Peptidase_C13"/>
</dbReference>
<organism evidence="1 2">
    <name type="scientific">Paraburkholderia solisilvae</name>
    <dbReference type="NCBI Taxonomy" id="624376"/>
    <lineage>
        <taxon>Bacteria</taxon>
        <taxon>Pseudomonadati</taxon>
        <taxon>Pseudomonadota</taxon>
        <taxon>Betaproteobacteria</taxon>
        <taxon>Burkholderiales</taxon>
        <taxon>Burkholderiaceae</taxon>
        <taxon>Paraburkholderia</taxon>
    </lineage>
</organism>
<dbReference type="RefSeq" id="WP_175110486.1">
    <property type="nucleotide sequence ID" value="NZ_CADIKF010000010.1"/>
</dbReference>
<sequence>MARIKESEITTRIREHAFLSMGWRKRQGTNLYLDLKIHEAGDKLGPEFQRIEVTRPSILVFADDDPLANFGHDCRYLLYDPKTAEQHSEIQARFPPWLKKPPETLRAFHEPVRLQPNPNVYRIRPILRCPVIYPDGTRYAILYSGMSNMRHLNDLEFCYRMLIDRYGFNSKHIYVLNYDGSLNTQDGAASKWPGDTTAYRIKVTGEGNRSGFQAAVSDLKSKLKPRDLLFIHTNNHGDNFGAGSFLCEYPNWGSYMASDFCAELGSLPHYRSLIVMMEQCNSGGFNAPILSASTADHSSIASAAIATKSSYATPDLNWDSFARDWIAAEIGHDPYGAALAFNPDSNGNGTIEAGEAFGYALSVQNPSDSPNFNESSVAGGNITLGQQYIFAWWWCWILWPILQKYYVEGPVPYPGPGPEFYEHIAEITPELQKLLLPSIDRAADDLRKSVGPQAEAIVKAAFKASKSRR</sequence>
<reference evidence="1 2" key="1">
    <citation type="submission" date="2020-04" db="EMBL/GenBank/DDBJ databases">
        <authorList>
            <person name="De Canck E."/>
        </authorList>
    </citation>
    <scope>NUCLEOTIDE SEQUENCE [LARGE SCALE GENOMIC DNA]</scope>
    <source>
        <strain evidence="1 2">LMG 29739</strain>
    </source>
</reference>